<organism evidence="1 2">
    <name type="scientific">Symbiodinium microadriaticum</name>
    <name type="common">Dinoflagellate</name>
    <name type="synonym">Zooxanthella microadriatica</name>
    <dbReference type="NCBI Taxonomy" id="2951"/>
    <lineage>
        <taxon>Eukaryota</taxon>
        <taxon>Sar</taxon>
        <taxon>Alveolata</taxon>
        <taxon>Dinophyceae</taxon>
        <taxon>Suessiales</taxon>
        <taxon>Symbiodiniaceae</taxon>
        <taxon>Symbiodinium</taxon>
    </lineage>
</organism>
<proteinExistence type="predicted"/>
<reference evidence="1 2" key="1">
    <citation type="submission" date="2016-02" db="EMBL/GenBank/DDBJ databases">
        <title>Genome analysis of coral dinoflagellate symbionts highlights evolutionary adaptations to a symbiotic lifestyle.</title>
        <authorList>
            <person name="Aranda M."/>
            <person name="Li Y."/>
            <person name="Liew Y.J."/>
            <person name="Baumgarten S."/>
            <person name="Simakov O."/>
            <person name="Wilson M."/>
            <person name="Piel J."/>
            <person name="Ashoor H."/>
            <person name="Bougouffa S."/>
            <person name="Bajic V.B."/>
            <person name="Ryu T."/>
            <person name="Ravasi T."/>
            <person name="Bayer T."/>
            <person name="Micklem G."/>
            <person name="Kim H."/>
            <person name="Bhak J."/>
            <person name="Lajeunesse T.C."/>
            <person name="Voolstra C.R."/>
        </authorList>
    </citation>
    <scope>NUCLEOTIDE SEQUENCE [LARGE SCALE GENOMIC DNA]</scope>
    <source>
        <strain evidence="1 2">CCMP2467</strain>
    </source>
</reference>
<comment type="caution">
    <text evidence="1">The sequence shown here is derived from an EMBL/GenBank/DDBJ whole genome shotgun (WGS) entry which is preliminary data.</text>
</comment>
<keyword evidence="2" id="KW-1185">Reference proteome</keyword>
<dbReference type="OMA" id="CANGRPC"/>
<name>A0A1Q9DUV5_SYMMI</name>
<protein>
    <submittedName>
        <fullName evidence="1">Uncharacterized protein</fullName>
    </submittedName>
</protein>
<dbReference type="OrthoDB" id="409874at2759"/>
<evidence type="ECO:0000313" key="1">
    <source>
        <dbReference type="EMBL" id="OLP98963.1"/>
    </source>
</evidence>
<dbReference type="AlphaFoldDB" id="A0A1Q9DUV5"/>
<evidence type="ECO:0000313" key="2">
    <source>
        <dbReference type="Proteomes" id="UP000186817"/>
    </source>
</evidence>
<dbReference type="Proteomes" id="UP000186817">
    <property type="component" value="Unassembled WGS sequence"/>
</dbReference>
<dbReference type="EMBL" id="LSRX01000379">
    <property type="protein sequence ID" value="OLP98963.1"/>
    <property type="molecule type" value="Genomic_DNA"/>
</dbReference>
<gene>
    <name evidence="1" type="ORF">AK812_SmicGene18532</name>
</gene>
<sequence length="386" mass="42547">MEDARTAIANDWQSEEITCIAMNDHYVKDQNCPREFLMNKNNRVLDPTHLTSLPAAVRVGIRAALAYGHQFDTHFETVESAAPGTKFMKKVSIRTVRVAGFRFVVGWQHHMGKDVQYGSRSSGWWKLAEDLVTKKASAVSLPVSWIQEEEASKWQAELNGVFDQTEHLCRKEDLDAAILKALALQKSPVILCDPFLPECPVIGVNAAAQAMTGWGHVGRQEVASADVRLLAGAKPSERGGYHLTYGRYAEGEEEELQRLAVRAACANGRPCSVKFRKMFELPGDRPLSLWLQGVTVAYGVNKGPLGGGAHIWYLVGILSDAPVDAWEKEAPSSVAMASLKQALQEVLEAHDALPKPGDSQEAGEKDWHPYGGDVRLLSKLVWHCQP</sequence>
<dbReference type="Gene3D" id="3.30.450.20">
    <property type="entry name" value="PAS domain"/>
    <property type="match status" value="1"/>
</dbReference>
<accession>A0A1Q9DUV5</accession>